<keyword evidence="3" id="KW-0804">Transcription</keyword>
<protein>
    <recommendedName>
        <fullName evidence="4">HTH gntR-type domain-containing protein</fullName>
    </recommendedName>
</protein>
<dbReference type="Gene3D" id="1.10.10.10">
    <property type="entry name" value="Winged helix-like DNA-binding domain superfamily/Winged helix DNA-binding domain"/>
    <property type="match status" value="1"/>
</dbReference>
<proteinExistence type="predicted"/>
<comment type="caution">
    <text evidence="5">The sequence shown here is derived from an EMBL/GenBank/DDBJ whole genome shotgun (WGS) entry which is preliminary data.</text>
</comment>
<dbReference type="PROSITE" id="PS50949">
    <property type="entry name" value="HTH_GNTR"/>
    <property type="match status" value="1"/>
</dbReference>
<evidence type="ECO:0000256" key="1">
    <source>
        <dbReference type="ARBA" id="ARBA00023015"/>
    </source>
</evidence>
<dbReference type="Gene3D" id="1.20.120.530">
    <property type="entry name" value="GntR ligand-binding domain-like"/>
    <property type="match status" value="1"/>
</dbReference>
<evidence type="ECO:0000259" key="4">
    <source>
        <dbReference type="PROSITE" id="PS50949"/>
    </source>
</evidence>
<dbReference type="Pfam" id="PF07729">
    <property type="entry name" value="FCD"/>
    <property type="match status" value="1"/>
</dbReference>
<dbReference type="RefSeq" id="WP_041045773.1">
    <property type="nucleotide sequence ID" value="NZ_JXAK01000004.1"/>
</dbReference>
<dbReference type="CDD" id="cd07377">
    <property type="entry name" value="WHTH_GntR"/>
    <property type="match status" value="1"/>
</dbReference>
<dbReference type="PRINTS" id="PR00035">
    <property type="entry name" value="HTHGNTR"/>
</dbReference>
<sequence>MVASKFNLKPIDKPSTTKERAYNEIKHVILSGYISSDQIFTEVKLAELLNTSRTPVREALQDLLKEGLIVSVPRKGMAVRKVTESEVEQIFLLRTTIETNVIQRLAETIEAKQLAELKQICRLQEEEMLRNDDIAFIKLDQEFHMALTRIAGYELIEQVLLNLHNLSQLIGLRAIKKSNRMKEVLEEHLDIISCIERKNSLEAAIAMANHLNKTKLSLTLDG</sequence>
<evidence type="ECO:0000256" key="3">
    <source>
        <dbReference type="ARBA" id="ARBA00023163"/>
    </source>
</evidence>
<organism evidence="5 6">
    <name type="scientific">Gordoniibacillus kamchatkensis</name>
    <dbReference type="NCBI Taxonomy" id="1590651"/>
    <lineage>
        <taxon>Bacteria</taxon>
        <taxon>Bacillati</taxon>
        <taxon>Bacillota</taxon>
        <taxon>Bacilli</taxon>
        <taxon>Bacillales</taxon>
        <taxon>Paenibacillaceae</taxon>
        <taxon>Gordoniibacillus</taxon>
    </lineage>
</organism>
<dbReference type="InterPro" id="IPR036388">
    <property type="entry name" value="WH-like_DNA-bd_sf"/>
</dbReference>
<accession>A0ABR5ALS4</accession>
<dbReference type="PANTHER" id="PTHR43537:SF24">
    <property type="entry name" value="GLUCONATE OPERON TRANSCRIPTIONAL REPRESSOR"/>
    <property type="match status" value="1"/>
</dbReference>
<dbReference type="InterPro" id="IPR036390">
    <property type="entry name" value="WH_DNA-bd_sf"/>
</dbReference>
<dbReference type="InterPro" id="IPR008920">
    <property type="entry name" value="TF_FadR/GntR_C"/>
</dbReference>
<keyword evidence="6" id="KW-1185">Reference proteome</keyword>
<dbReference type="InterPro" id="IPR000524">
    <property type="entry name" value="Tscrpt_reg_HTH_GntR"/>
</dbReference>
<evidence type="ECO:0000313" key="6">
    <source>
        <dbReference type="Proteomes" id="UP000031967"/>
    </source>
</evidence>
<evidence type="ECO:0000256" key="2">
    <source>
        <dbReference type="ARBA" id="ARBA00023125"/>
    </source>
</evidence>
<dbReference type="Pfam" id="PF00392">
    <property type="entry name" value="GntR"/>
    <property type="match status" value="1"/>
</dbReference>
<reference evidence="5 6" key="1">
    <citation type="submission" date="2014-12" db="EMBL/GenBank/DDBJ databases">
        <title>Draft genome sequence of Paenibacillus kamchatkensis strain B-2647.</title>
        <authorList>
            <person name="Karlyshev A.V."/>
            <person name="Kudryashova E.B."/>
        </authorList>
    </citation>
    <scope>NUCLEOTIDE SEQUENCE [LARGE SCALE GENOMIC DNA]</scope>
    <source>
        <strain evidence="5 6">VKM B-2647</strain>
    </source>
</reference>
<evidence type="ECO:0000313" key="5">
    <source>
        <dbReference type="EMBL" id="KIL41983.1"/>
    </source>
</evidence>
<keyword evidence="1" id="KW-0805">Transcription regulation</keyword>
<dbReference type="PANTHER" id="PTHR43537">
    <property type="entry name" value="TRANSCRIPTIONAL REGULATOR, GNTR FAMILY"/>
    <property type="match status" value="1"/>
</dbReference>
<keyword evidence="2" id="KW-0238">DNA-binding</keyword>
<dbReference type="SMART" id="SM00345">
    <property type="entry name" value="HTH_GNTR"/>
    <property type="match status" value="1"/>
</dbReference>
<dbReference type="SUPFAM" id="SSF46785">
    <property type="entry name" value="Winged helix' DNA-binding domain"/>
    <property type="match status" value="1"/>
</dbReference>
<dbReference type="Proteomes" id="UP000031967">
    <property type="component" value="Unassembled WGS sequence"/>
</dbReference>
<dbReference type="InterPro" id="IPR011711">
    <property type="entry name" value="GntR_C"/>
</dbReference>
<feature type="domain" description="HTH gntR-type" evidence="4">
    <location>
        <begin position="15"/>
        <end position="82"/>
    </location>
</feature>
<dbReference type="SUPFAM" id="SSF48008">
    <property type="entry name" value="GntR ligand-binding domain-like"/>
    <property type="match status" value="1"/>
</dbReference>
<dbReference type="EMBL" id="JXAK01000004">
    <property type="protein sequence ID" value="KIL41983.1"/>
    <property type="molecule type" value="Genomic_DNA"/>
</dbReference>
<dbReference type="SMART" id="SM00895">
    <property type="entry name" value="FCD"/>
    <property type="match status" value="1"/>
</dbReference>
<name>A0ABR5ALS4_9BACL</name>
<gene>
    <name evidence="5" type="ORF">SD70_03740</name>
</gene>